<dbReference type="EMBL" id="FOKA01000013">
    <property type="protein sequence ID" value="SFB29787.1"/>
    <property type="molecule type" value="Genomic_DNA"/>
</dbReference>
<dbReference type="RefSeq" id="WP_139224460.1">
    <property type="nucleotide sequence ID" value="NZ_BONM01000016.1"/>
</dbReference>
<evidence type="ECO:0000313" key="3">
    <source>
        <dbReference type="Proteomes" id="UP000199012"/>
    </source>
</evidence>
<dbReference type="InterPro" id="IPR032557">
    <property type="entry name" value="DUF4935"/>
</dbReference>
<dbReference type="STRING" id="988821.SAMN05421867_11334"/>
<dbReference type="Proteomes" id="UP000199012">
    <property type="component" value="Unassembled WGS sequence"/>
</dbReference>
<reference evidence="2 3" key="1">
    <citation type="submission" date="2016-10" db="EMBL/GenBank/DDBJ databases">
        <authorList>
            <person name="de Groot N.N."/>
        </authorList>
    </citation>
    <scope>NUCLEOTIDE SEQUENCE [LARGE SCALE GENOMIC DNA]</scope>
    <source>
        <strain evidence="2 3">CGMCC 4.6945</strain>
    </source>
</reference>
<gene>
    <name evidence="2" type="ORF">SAMN05421867_11334</name>
</gene>
<proteinExistence type="predicted"/>
<keyword evidence="3" id="KW-1185">Reference proteome</keyword>
<dbReference type="OrthoDB" id="4015512at2"/>
<sequence>MSRSVVICDTNVLPTQGSPDSAYWRAVTRICRAKGIELAITEVIRHEVLNRRREAAAEAVEALRKGHAAVSRLTELEPLYIPDVEDLVAAFARELEAKFSVLELHGDDAKEALRREAARLPPARRGVGARDSAIWLSAVRLARAGATVYLVTQNSNDFGKTSLLPDLEAELDGLAGSVLYVPTMKALLDQIAPSIVAPEMNWGMVNGLAASQLLSEALLFVVLEGESADDVETTPELLSPSVGAAYEVDGKGLLNFHAATRLEAAGFAATSTVQGWITFDPATGTALAVDLSDFDWIKEANADDAS</sequence>
<accession>A0A1I0ZW77</accession>
<protein>
    <recommendedName>
        <fullName evidence="1">DUF4935 domain-containing protein</fullName>
    </recommendedName>
</protein>
<evidence type="ECO:0000259" key="1">
    <source>
        <dbReference type="Pfam" id="PF16289"/>
    </source>
</evidence>
<name>A0A1I0ZW77_9CELL</name>
<feature type="domain" description="DUF4935" evidence="1">
    <location>
        <begin position="7"/>
        <end position="158"/>
    </location>
</feature>
<organism evidence="2 3">
    <name type="scientific">Cellulomonas marina</name>
    <dbReference type="NCBI Taxonomy" id="988821"/>
    <lineage>
        <taxon>Bacteria</taxon>
        <taxon>Bacillati</taxon>
        <taxon>Actinomycetota</taxon>
        <taxon>Actinomycetes</taxon>
        <taxon>Micrococcales</taxon>
        <taxon>Cellulomonadaceae</taxon>
        <taxon>Cellulomonas</taxon>
    </lineage>
</organism>
<dbReference type="AlphaFoldDB" id="A0A1I0ZW77"/>
<dbReference type="Pfam" id="PF16289">
    <property type="entry name" value="PIN_12"/>
    <property type="match status" value="1"/>
</dbReference>
<evidence type="ECO:0000313" key="2">
    <source>
        <dbReference type="EMBL" id="SFB29787.1"/>
    </source>
</evidence>